<accession>A0A1M5JTC2</accession>
<dbReference type="OrthoDB" id="327733at2"/>
<dbReference type="PANTHER" id="PTHR43606:SF2">
    <property type="entry name" value="ALKALINE PHOSPHATASE FAMILY PROTEIN (AFU_ORTHOLOGUE AFUA_5G03860)"/>
    <property type="match status" value="1"/>
</dbReference>
<feature type="region of interest" description="Disordered" evidence="1">
    <location>
        <begin position="535"/>
        <end position="556"/>
    </location>
</feature>
<evidence type="ECO:0000256" key="1">
    <source>
        <dbReference type="SAM" id="MobiDB-lite"/>
    </source>
</evidence>
<dbReference type="InterPro" id="IPR018946">
    <property type="entry name" value="PhoD-like_MPP"/>
</dbReference>
<dbReference type="PANTHER" id="PTHR43606">
    <property type="entry name" value="PHOSPHATASE, PUTATIVE (AFU_ORTHOLOGUE AFUA_6G08710)-RELATED"/>
    <property type="match status" value="1"/>
</dbReference>
<dbReference type="Pfam" id="PF16655">
    <property type="entry name" value="PhoD_N"/>
    <property type="match status" value="1"/>
</dbReference>
<dbReference type="InterPro" id="IPR032093">
    <property type="entry name" value="PhoD_N"/>
</dbReference>
<feature type="domain" description="Phospholipase D N-terminal" evidence="3">
    <location>
        <begin position="46"/>
        <end position="136"/>
    </location>
</feature>
<keyword evidence="5" id="KW-1185">Reference proteome</keyword>
<evidence type="ECO:0000313" key="5">
    <source>
        <dbReference type="Proteomes" id="UP000199758"/>
    </source>
</evidence>
<name>A0A1M5JTC2_9GAMM</name>
<dbReference type="STRING" id="490188.SAMN04488068_0187"/>
<gene>
    <name evidence="4" type="ORF">SAMN04488068_0187</name>
</gene>
<dbReference type="CDD" id="cd07389">
    <property type="entry name" value="MPP_PhoD"/>
    <property type="match status" value="1"/>
</dbReference>
<dbReference type="InterPro" id="IPR029052">
    <property type="entry name" value="Metallo-depent_PP-like"/>
</dbReference>
<dbReference type="EMBL" id="FQWZ01000001">
    <property type="protein sequence ID" value="SHG43665.1"/>
    <property type="molecule type" value="Genomic_DNA"/>
</dbReference>
<dbReference type="Gene3D" id="2.60.40.380">
    <property type="entry name" value="Purple acid phosphatase-like, N-terminal"/>
    <property type="match status" value="1"/>
</dbReference>
<dbReference type="PROSITE" id="PS51257">
    <property type="entry name" value="PROKAR_LIPOPROTEIN"/>
    <property type="match status" value="1"/>
</dbReference>
<reference evidence="4 5" key="1">
    <citation type="submission" date="2016-11" db="EMBL/GenBank/DDBJ databases">
        <authorList>
            <person name="Jaros S."/>
            <person name="Januszkiewicz K."/>
            <person name="Wedrychowicz H."/>
        </authorList>
    </citation>
    <scope>NUCLEOTIDE SEQUENCE [LARGE SCALE GENOMIC DNA]</scope>
    <source>
        <strain evidence="4 5">CGMCC 1.7049</strain>
    </source>
</reference>
<proteinExistence type="predicted"/>
<evidence type="ECO:0000313" key="4">
    <source>
        <dbReference type="EMBL" id="SHG43665.1"/>
    </source>
</evidence>
<protein>
    <submittedName>
        <fullName evidence="4">Alkaline phosphatase D</fullName>
    </submittedName>
</protein>
<dbReference type="Pfam" id="PF09423">
    <property type="entry name" value="PhoD"/>
    <property type="match status" value="1"/>
</dbReference>
<dbReference type="RefSeq" id="WP_072892799.1">
    <property type="nucleotide sequence ID" value="NZ_FQWZ01000001.1"/>
</dbReference>
<dbReference type="Gene3D" id="3.60.21.70">
    <property type="entry name" value="PhoD-like phosphatase"/>
    <property type="match status" value="1"/>
</dbReference>
<dbReference type="Proteomes" id="UP000199758">
    <property type="component" value="Unassembled WGS sequence"/>
</dbReference>
<dbReference type="AlphaFoldDB" id="A0A1M5JTC2"/>
<evidence type="ECO:0000259" key="2">
    <source>
        <dbReference type="Pfam" id="PF09423"/>
    </source>
</evidence>
<evidence type="ECO:0000259" key="3">
    <source>
        <dbReference type="Pfam" id="PF16655"/>
    </source>
</evidence>
<feature type="domain" description="PhoD-like phosphatase metallophosphatase" evidence="2">
    <location>
        <begin position="147"/>
        <end position="510"/>
    </location>
</feature>
<dbReference type="InterPro" id="IPR052900">
    <property type="entry name" value="Phospholipid_Metab_Enz"/>
</dbReference>
<organism evidence="4 5">
    <name type="scientific">Hydrocarboniphaga daqingensis</name>
    <dbReference type="NCBI Taxonomy" id="490188"/>
    <lineage>
        <taxon>Bacteria</taxon>
        <taxon>Pseudomonadati</taxon>
        <taxon>Pseudomonadota</taxon>
        <taxon>Gammaproteobacteria</taxon>
        <taxon>Nevskiales</taxon>
        <taxon>Nevskiaceae</taxon>
        <taxon>Hydrocarboniphaga</taxon>
    </lineage>
</organism>
<dbReference type="SUPFAM" id="SSF56300">
    <property type="entry name" value="Metallo-dependent phosphatases"/>
    <property type="match status" value="1"/>
</dbReference>
<dbReference type="InterPro" id="IPR038607">
    <property type="entry name" value="PhoD-like_sf"/>
</dbReference>
<sequence>MPPITRRHFVIASAAALLGACTSDDRDAPMGPDDGDPPLSDARFSHGVASGDPLADGVVLWTRAVPVSATDTMARVRYELAADPAFVELVGSGLVQTDAMRDWTIKIDLSGLQPDRAYYYRFRSASEMSPTGRTRTAPLGATPRLRLAFVTCSNYVAGYFHAYRRIAERRDLHAVVHLGDYIYENGADGPVRAHQPPRELLTLADYRERYAQYRADEDLQELHRQHPMIWVWDDHEVANNAWRAGAEAHDPAQEGDYATRRAAAMQAAFEWMPIRLPDAGDPARIWRGFTFGDLADLAMIDTRHYGRDQAAEPNGLFADALPVFTQSGDFADPARQLLGVPQQQWLVDRIGSGHARWQLIGNQVYFSPLKLLGSPRALGGGGLYLSNDKWDGYDPARSVLLQAMAARDNVVVLTGDAHEAYAFEITDDPNGPGYQPLTGDGAVGVEFVATSISSRGDPGQGTGITAIVERTQAQAEQLLRVSNPHLKYYQNTLNGYLLIDLSEARLQAEFWMVPQVGVRTDQQFLDRSYAVDAGRHRLQPTSTPSEPIADAPLPAP</sequence>